<dbReference type="Proteomes" id="UP001596108">
    <property type="component" value="Unassembled WGS sequence"/>
</dbReference>
<dbReference type="RefSeq" id="WP_378112101.1">
    <property type="nucleotide sequence ID" value="NZ_JBHSNC010000036.1"/>
</dbReference>
<keyword evidence="2" id="KW-1185">Reference proteome</keyword>
<name>A0ABW0R0X8_9BACL</name>
<dbReference type="EMBL" id="JBHSNC010000036">
    <property type="protein sequence ID" value="MFC5530164.1"/>
    <property type="molecule type" value="Genomic_DNA"/>
</dbReference>
<gene>
    <name evidence="1" type="ORF">ACFPQ4_12070</name>
</gene>
<proteinExistence type="predicted"/>
<evidence type="ECO:0000313" key="2">
    <source>
        <dbReference type="Proteomes" id="UP001596108"/>
    </source>
</evidence>
<comment type="caution">
    <text evidence="1">The sequence shown here is derived from an EMBL/GenBank/DDBJ whole genome shotgun (WGS) entry which is preliminary data.</text>
</comment>
<sequence>MSKEVLFFATKSDIMSGLQKIEGEYSLKYVRSGLFDNEDVKIYSSALEIEELGYNKSGNGLTHAYLVMDQSTQLNIRNVPQQRGGMKYAIDQLINTESLLFAPGGLYGDGYLIFGRITTISSLPVGLNFFKEFTKKVTKGFIKIGRYYVGPEAKLLSNERRLITININQSPEYDLKLT</sequence>
<reference evidence="2" key="1">
    <citation type="journal article" date="2019" name="Int. J. Syst. Evol. Microbiol.">
        <title>The Global Catalogue of Microorganisms (GCM) 10K type strain sequencing project: providing services to taxonomists for standard genome sequencing and annotation.</title>
        <authorList>
            <consortium name="The Broad Institute Genomics Platform"/>
            <consortium name="The Broad Institute Genome Sequencing Center for Infectious Disease"/>
            <person name="Wu L."/>
            <person name="Ma J."/>
        </authorList>
    </citation>
    <scope>NUCLEOTIDE SEQUENCE [LARGE SCALE GENOMIC DNA]</scope>
    <source>
        <strain evidence="2">CGMCC 1.18578</strain>
    </source>
</reference>
<protein>
    <recommendedName>
        <fullName evidence="3">PPIase cyclophilin-type domain-containing protein</fullName>
    </recommendedName>
</protein>
<evidence type="ECO:0008006" key="3">
    <source>
        <dbReference type="Google" id="ProtNLM"/>
    </source>
</evidence>
<accession>A0ABW0R0X8</accession>
<evidence type="ECO:0000313" key="1">
    <source>
        <dbReference type="EMBL" id="MFC5530164.1"/>
    </source>
</evidence>
<organism evidence="1 2">
    <name type="scientific">Cohnella yongneupensis</name>
    <dbReference type="NCBI Taxonomy" id="425006"/>
    <lineage>
        <taxon>Bacteria</taxon>
        <taxon>Bacillati</taxon>
        <taxon>Bacillota</taxon>
        <taxon>Bacilli</taxon>
        <taxon>Bacillales</taxon>
        <taxon>Paenibacillaceae</taxon>
        <taxon>Cohnella</taxon>
    </lineage>
</organism>